<dbReference type="OrthoDB" id="3219396at2759"/>
<feature type="compositionally biased region" description="Basic and acidic residues" evidence="1">
    <location>
        <begin position="344"/>
        <end position="353"/>
    </location>
</feature>
<evidence type="ECO:0000313" key="3">
    <source>
        <dbReference type="Proteomes" id="UP000287166"/>
    </source>
</evidence>
<reference evidence="2 3" key="1">
    <citation type="journal article" date="2018" name="Sci. Rep.">
        <title>Genome sequence of the cauliflower mushroom Sparassis crispa (Hanabiratake) and its association with beneficial usage.</title>
        <authorList>
            <person name="Kiyama R."/>
            <person name="Furutani Y."/>
            <person name="Kawaguchi K."/>
            <person name="Nakanishi T."/>
        </authorList>
    </citation>
    <scope>NUCLEOTIDE SEQUENCE [LARGE SCALE GENOMIC DNA]</scope>
</reference>
<accession>A0A401G4T4</accession>
<organism evidence="2 3">
    <name type="scientific">Sparassis crispa</name>
    <dbReference type="NCBI Taxonomy" id="139825"/>
    <lineage>
        <taxon>Eukaryota</taxon>
        <taxon>Fungi</taxon>
        <taxon>Dikarya</taxon>
        <taxon>Basidiomycota</taxon>
        <taxon>Agaricomycotina</taxon>
        <taxon>Agaricomycetes</taxon>
        <taxon>Polyporales</taxon>
        <taxon>Sparassidaceae</taxon>
        <taxon>Sparassis</taxon>
    </lineage>
</organism>
<sequence length="444" mass="48005">MFPESIKISDDAVSTNQCIIPLSRGRRKGAARPPISIFGRAAKGKRLIRLTIYPDHKEPMLRPEKITKPAQTAAGGWFAWLPWRWRSSAPAPTSTKPSGLPYAHKLAAYPLHHAAVTRLPWSSDVEARVLPGAYRAIAYFVRLEDQREEAPRILEFHCLSDPRSGSPAAAAAAAQNPCKPLLAAKFAVPREVEELRTVGALAWDETIGRLCIAEGNAMMVHVLDFAESPAFEAEQDFYVFEYPDTDIFDRPYSRKAHETRDVGPGSANEGDWEYSPGPSHGRSSGAGGPGGTTEAGCSYWPSGTQGAQSSREPDATKEAGCSYWPSALDGPEFSHCANGTKGAESSRDPDATKEAGCSIWPSALDGPESSHWENGTDRAESSNRPSRMNGVNRLPDEEMPDWMADWVNNNADLMNGAEEMNGAGQADSAGQGNCTDASVPMDTT</sequence>
<comment type="caution">
    <text evidence="2">The sequence shown here is derived from an EMBL/GenBank/DDBJ whole genome shotgun (WGS) entry which is preliminary data.</text>
</comment>
<dbReference type="GeneID" id="38774098"/>
<evidence type="ECO:0000256" key="1">
    <source>
        <dbReference type="SAM" id="MobiDB-lite"/>
    </source>
</evidence>
<dbReference type="EMBL" id="BFAD01000001">
    <property type="protein sequence ID" value="GBE77181.1"/>
    <property type="molecule type" value="Genomic_DNA"/>
</dbReference>
<feature type="compositionally biased region" description="Polar residues" evidence="1">
    <location>
        <begin position="428"/>
        <end position="444"/>
    </location>
</feature>
<gene>
    <name evidence="2" type="ORF">SCP_0100530</name>
</gene>
<feature type="region of interest" description="Disordered" evidence="1">
    <location>
        <begin position="253"/>
        <end position="318"/>
    </location>
</feature>
<protein>
    <submittedName>
        <fullName evidence="2">Uncharacterized protein</fullName>
    </submittedName>
</protein>
<dbReference type="InParanoid" id="A0A401G4T4"/>
<keyword evidence="3" id="KW-1185">Reference proteome</keyword>
<dbReference type="RefSeq" id="XP_027608094.1">
    <property type="nucleotide sequence ID" value="XM_027752293.1"/>
</dbReference>
<dbReference type="Proteomes" id="UP000287166">
    <property type="component" value="Unassembled WGS sequence"/>
</dbReference>
<feature type="compositionally biased region" description="Polar residues" evidence="1">
    <location>
        <begin position="301"/>
        <end position="310"/>
    </location>
</feature>
<feature type="region of interest" description="Disordered" evidence="1">
    <location>
        <begin position="416"/>
        <end position="444"/>
    </location>
</feature>
<dbReference type="AlphaFoldDB" id="A0A401G4T4"/>
<name>A0A401G4T4_9APHY</name>
<feature type="region of interest" description="Disordered" evidence="1">
    <location>
        <begin position="335"/>
        <end position="397"/>
    </location>
</feature>
<proteinExistence type="predicted"/>
<feature type="compositionally biased region" description="Gly residues" evidence="1">
    <location>
        <begin position="284"/>
        <end position="293"/>
    </location>
</feature>
<feature type="compositionally biased region" description="Basic and acidic residues" evidence="1">
    <location>
        <begin position="368"/>
        <end position="381"/>
    </location>
</feature>
<evidence type="ECO:0000313" key="2">
    <source>
        <dbReference type="EMBL" id="GBE77181.1"/>
    </source>
</evidence>